<dbReference type="SMART" id="SM00399">
    <property type="entry name" value="ZnF_C4"/>
    <property type="match status" value="1"/>
</dbReference>
<dbReference type="Pfam" id="PF00105">
    <property type="entry name" value="zf-C4"/>
    <property type="match status" value="1"/>
</dbReference>
<keyword evidence="10 11" id="KW-0539">Nucleus</keyword>
<dbReference type="InterPro" id="IPR050274">
    <property type="entry name" value="Nuclear_hormone_rcpt_NR2"/>
</dbReference>
<evidence type="ECO:0000256" key="3">
    <source>
        <dbReference type="ARBA" id="ARBA00022723"/>
    </source>
</evidence>
<dbReference type="PROSITE" id="PS51030">
    <property type="entry name" value="NUCLEAR_REC_DBD_2"/>
    <property type="match status" value="1"/>
</dbReference>
<evidence type="ECO:0000256" key="6">
    <source>
        <dbReference type="ARBA" id="ARBA00023015"/>
    </source>
</evidence>
<gene>
    <name evidence="13" type="primary">WBGene00272098</name>
</gene>
<evidence type="ECO:0000256" key="11">
    <source>
        <dbReference type="RuleBase" id="RU004334"/>
    </source>
</evidence>
<reference evidence="13" key="2">
    <citation type="submission" date="2022-06" db="UniProtKB">
        <authorList>
            <consortium name="EnsemblMetazoa"/>
        </authorList>
    </citation>
    <scope>IDENTIFICATION</scope>
    <source>
        <strain evidence="13">PS312</strain>
    </source>
</reference>
<comment type="subcellular location">
    <subcellularLocation>
        <location evidence="1 11">Nucleus</location>
    </subcellularLocation>
</comment>
<feature type="compositionally biased region" description="Polar residues" evidence="12">
    <location>
        <begin position="114"/>
        <end position="130"/>
    </location>
</feature>
<evidence type="ECO:0000256" key="4">
    <source>
        <dbReference type="ARBA" id="ARBA00022771"/>
    </source>
</evidence>
<dbReference type="Gene3D" id="3.30.50.10">
    <property type="entry name" value="Erythroid Transcription Factor GATA-1, subunit A"/>
    <property type="match status" value="1"/>
</dbReference>
<dbReference type="InterPro" id="IPR001628">
    <property type="entry name" value="Znf_hrmn_rcpt"/>
</dbReference>
<keyword evidence="9 11" id="KW-0675">Receptor</keyword>
<dbReference type="GO" id="GO:0006357">
    <property type="term" value="P:regulation of transcription by RNA polymerase II"/>
    <property type="evidence" value="ECO:0000318"/>
    <property type="project" value="GO_Central"/>
</dbReference>
<dbReference type="PANTHER" id="PTHR24083">
    <property type="entry name" value="NUCLEAR HORMONE RECEPTOR"/>
    <property type="match status" value="1"/>
</dbReference>
<dbReference type="GO" id="GO:0000978">
    <property type="term" value="F:RNA polymerase II cis-regulatory region sequence-specific DNA binding"/>
    <property type="evidence" value="ECO:0000318"/>
    <property type="project" value="GO_Central"/>
</dbReference>
<dbReference type="SMART" id="SM00430">
    <property type="entry name" value="HOLI"/>
    <property type="match status" value="1"/>
</dbReference>
<dbReference type="PROSITE" id="PS51843">
    <property type="entry name" value="NR_LBD"/>
    <property type="match status" value="1"/>
</dbReference>
<dbReference type="FunFam" id="3.30.50.10:FF:000030">
    <property type="entry name" value="Nuclear Hormone Receptor family"/>
    <property type="match status" value="1"/>
</dbReference>
<dbReference type="GO" id="GO:0005634">
    <property type="term" value="C:nucleus"/>
    <property type="evidence" value="ECO:0007669"/>
    <property type="project" value="UniProtKB-SubCell"/>
</dbReference>
<dbReference type="PROSITE" id="PS00031">
    <property type="entry name" value="NUCLEAR_REC_DBD_1"/>
    <property type="match status" value="1"/>
</dbReference>
<dbReference type="GO" id="GO:0030154">
    <property type="term" value="P:cell differentiation"/>
    <property type="evidence" value="ECO:0000318"/>
    <property type="project" value="GO_Central"/>
</dbReference>
<keyword evidence="4 11" id="KW-0863">Zinc-finger</keyword>
<dbReference type="CDD" id="cd06916">
    <property type="entry name" value="NR_DBD_like"/>
    <property type="match status" value="1"/>
</dbReference>
<evidence type="ECO:0000256" key="8">
    <source>
        <dbReference type="ARBA" id="ARBA00023163"/>
    </source>
</evidence>
<dbReference type="PRINTS" id="PR00047">
    <property type="entry name" value="STROIDFINGER"/>
</dbReference>
<proteinExistence type="inferred from homology"/>
<sequence>MEPPQANQSRSICPQSCAVCGDKATGYHYEIGSCSGCKTFFRRTIQANRRYQCRGDGKCKEIRVRCRACRFDRCVEAGMNPLGINAVTDPAANKLIQQILKKRGTRTKDACGNKPSSSTNQALLPRSPSQPVECTIDQTLRELLFREAAHQKLRRSRFNPNPHDTSLTMSWVLQEPSRMGIEYGIRLRDRIKFAKPQPNAKFPLNYKKWIMTDLLYSIEWLKTFSVFQKLTESEKRLHVKAVSRMVALFTAAFWSHDERRSEVTVMPDGIILVQGELPREAKMDRAFHFEIIHRIRQLRMDKQEYVLLKGIMACECGKEAERDFGRQGINSVHDGFSHLSRMMMQCQRERFTNALFRYLITRRGMEEDLHVLFSALGLKGPMIPAVMDELYSP</sequence>
<evidence type="ECO:0000256" key="7">
    <source>
        <dbReference type="ARBA" id="ARBA00023125"/>
    </source>
</evidence>
<dbReference type="OrthoDB" id="9984314at2759"/>
<keyword evidence="6 11" id="KW-0805">Transcription regulation</keyword>
<evidence type="ECO:0000256" key="12">
    <source>
        <dbReference type="SAM" id="MobiDB-lite"/>
    </source>
</evidence>
<dbReference type="InterPro" id="IPR035500">
    <property type="entry name" value="NHR-like_dom_sf"/>
</dbReference>
<accession>A0A2A6BPC0</accession>
<dbReference type="GO" id="GO:0008270">
    <property type="term" value="F:zinc ion binding"/>
    <property type="evidence" value="ECO:0007669"/>
    <property type="project" value="UniProtKB-KW"/>
</dbReference>
<name>A0A2A6BPC0_PRIPA</name>
<evidence type="ECO:0000256" key="10">
    <source>
        <dbReference type="ARBA" id="ARBA00023242"/>
    </source>
</evidence>
<evidence type="ECO:0000313" key="14">
    <source>
        <dbReference type="Proteomes" id="UP000005239"/>
    </source>
</evidence>
<dbReference type="Proteomes" id="UP000005239">
    <property type="component" value="Unassembled WGS sequence"/>
</dbReference>
<evidence type="ECO:0000256" key="1">
    <source>
        <dbReference type="ARBA" id="ARBA00004123"/>
    </source>
</evidence>
<dbReference type="Pfam" id="PF00104">
    <property type="entry name" value="Hormone_recep"/>
    <property type="match status" value="1"/>
</dbReference>
<dbReference type="InterPro" id="IPR000536">
    <property type="entry name" value="Nucl_hrmn_rcpt_lig-bd"/>
</dbReference>
<dbReference type="InterPro" id="IPR013088">
    <property type="entry name" value="Znf_NHR/GATA"/>
</dbReference>
<protein>
    <submittedName>
        <fullName evidence="13">Nuclear receptor</fullName>
    </submittedName>
</protein>
<comment type="similarity">
    <text evidence="2 11">Belongs to the nuclear hormone receptor family.</text>
</comment>
<evidence type="ECO:0000256" key="2">
    <source>
        <dbReference type="ARBA" id="ARBA00005993"/>
    </source>
</evidence>
<keyword evidence="8 11" id="KW-0804">Transcription</keyword>
<keyword evidence="7 11" id="KW-0238">DNA-binding</keyword>
<dbReference type="GO" id="GO:0004879">
    <property type="term" value="F:nuclear receptor activity"/>
    <property type="evidence" value="ECO:0000318"/>
    <property type="project" value="GO_Central"/>
</dbReference>
<dbReference type="AlphaFoldDB" id="A0A2A6BPC0"/>
<keyword evidence="3 11" id="KW-0479">Metal-binding</keyword>
<accession>A0A8R1ULJ0</accession>
<keyword evidence="5 11" id="KW-0862">Zinc</keyword>
<feature type="region of interest" description="Disordered" evidence="12">
    <location>
        <begin position="106"/>
        <end position="130"/>
    </location>
</feature>
<evidence type="ECO:0000313" key="13">
    <source>
        <dbReference type="EnsemblMetazoa" id="PPA33729.1"/>
    </source>
</evidence>
<dbReference type="EnsemblMetazoa" id="PPA33729.1">
    <property type="protein sequence ID" value="PPA33729.1"/>
    <property type="gene ID" value="WBGene00272098"/>
</dbReference>
<evidence type="ECO:0000256" key="5">
    <source>
        <dbReference type="ARBA" id="ARBA00022833"/>
    </source>
</evidence>
<evidence type="ECO:0000256" key="9">
    <source>
        <dbReference type="ARBA" id="ARBA00023170"/>
    </source>
</evidence>
<dbReference type="SUPFAM" id="SSF57716">
    <property type="entry name" value="Glucocorticoid receptor-like (DNA-binding domain)"/>
    <property type="match status" value="1"/>
</dbReference>
<dbReference type="SUPFAM" id="SSF48508">
    <property type="entry name" value="Nuclear receptor ligand-binding domain"/>
    <property type="match status" value="1"/>
</dbReference>
<keyword evidence="14" id="KW-1185">Reference proteome</keyword>
<organism evidence="13 14">
    <name type="scientific">Pristionchus pacificus</name>
    <name type="common">Parasitic nematode worm</name>
    <dbReference type="NCBI Taxonomy" id="54126"/>
    <lineage>
        <taxon>Eukaryota</taxon>
        <taxon>Metazoa</taxon>
        <taxon>Ecdysozoa</taxon>
        <taxon>Nematoda</taxon>
        <taxon>Chromadorea</taxon>
        <taxon>Rhabditida</taxon>
        <taxon>Rhabditina</taxon>
        <taxon>Diplogasteromorpha</taxon>
        <taxon>Diplogasteroidea</taxon>
        <taxon>Neodiplogasteridae</taxon>
        <taxon>Pristionchus</taxon>
    </lineage>
</organism>
<dbReference type="Gene3D" id="1.10.565.10">
    <property type="entry name" value="Retinoid X Receptor"/>
    <property type="match status" value="1"/>
</dbReference>
<reference evidence="14" key="1">
    <citation type="journal article" date="2008" name="Nat. Genet.">
        <title>The Pristionchus pacificus genome provides a unique perspective on nematode lifestyle and parasitism.</title>
        <authorList>
            <person name="Dieterich C."/>
            <person name="Clifton S.W."/>
            <person name="Schuster L.N."/>
            <person name="Chinwalla A."/>
            <person name="Delehaunty K."/>
            <person name="Dinkelacker I."/>
            <person name="Fulton L."/>
            <person name="Fulton R."/>
            <person name="Godfrey J."/>
            <person name="Minx P."/>
            <person name="Mitreva M."/>
            <person name="Roeseler W."/>
            <person name="Tian H."/>
            <person name="Witte H."/>
            <person name="Yang S.P."/>
            <person name="Wilson R.K."/>
            <person name="Sommer R.J."/>
        </authorList>
    </citation>
    <scope>NUCLEOTIDE SEQUENCE [LARGE SCALE GENOMIC DNA]</scope>
    <source>
        <strain evidence="14">PS312</strain>
    </source>
</reference>